<gene>
    <name evidence="9 10 11 12" type="primary">LOC110979971</name>
</gene>
<evidence type="ECO:0000256" key="5">
    <source>
        <dbReference type="ARBA" id="ARBA00023136"/>
    </source>
</evidence>
<name>A0A8B7YJZ9_ACAPL</name>
<sequence length="366" mass="41439">MVQMSSEFVFTLVYLLICLCLIFPPTEVRSAGLTLQNVLSAWLGSEDMQFIQYHIKRTTAAAWLHSLLPLGYYIGLGFACPKLNLFQISELSYGWLAYLGIAAAIHLLACALSCYWVTNKFGNHPIAWALHHQGNNSPWTDVAARINEEFRRIDKFTTGPPDLRVIVTDSWVIKTWAYGVNVAHQADCHLNLLRTEDHAISHESRTGVQYLAMQVISANTHIKAFEIRLLSSDYKDLRDKLTVPVVNARNVVIQQTLTDRFLEAFREQVHRNPLFVPAPGSPAPDNCIGCLQVRADIKLVKQCAEGQQGDCIQCFCRPMWCLECMCKWFASRQNQSQPESWMASKSPCPTCRSKFCMLDVCLIHPE</sequence>
<dbReference type="GO" id="GO:0016567">
    <property type="term" value="P:protein ubiquitination"/>
    <property type="evidence" value="ECO:0007669"/>
    <property type="project" value="InterPro"/>
</dbReference>
<feature type="transmembrane region" description="Helical" evidence="6">
    <location>
        <begin position="62"/>
        <end position="83"/>
    </location>
</feature>
<dbReference type="OrthoDB" id="10055027at2759"/>
<proteinExistence type="inferred from homology"/>
<evidence type="ECO:0000313" key="12">
    <source>
        <dbReference type="RefSeq" id="XP_022091886.1"/>
    </source>
</evidence>
<dbReference type="InterPro" id="IPR018801">
    <property type="entry name" value="TM129"/>
</dbReference>
<evidence type="ECO:0000256" key="7">
    <source>
        <dbReference type="SAM" id="SignalP"/>
    </source>
</evidence>
<dbReference type="OMA" id="KFATGPP"/>
<dbReference type="RefSeq" id="XP_022091886.1">
    <property type="nucleotide sequence ID" value="XM_022236194.1"/>
</dbReference>
<feature type="transmembrane region" description="Helical" evidence="6">
    <location>
        <begin position="95"/>
        <end position="118"/>
    </location>
</feature>
<dbReference type="GO" id="GO:0016020">
    <property type="term" value="C:membrane"/>
    <property type="evidence" value="ECO:0007669"/>
    <property type="project" value="UniProtKB-SubCell"/>
</dbReference>
<dbReference type="Pfam" id="PF10272">
    <property type="entry name" value="Tmpp129"/>
    <property type="match status" value="1"/>
</dbReference>
<keyword evidence="3 6" id="KW-0812">Transmembrane</keyword>
<dbReference type="GeneID" id="110979971"/>
<evidence type="ECO:0000256" key="3">
    <source>
        <dbReference type="ARBA" id="ARBA00022692"/>
    </source>
</evidence>
<feature type="chain" id="PRO_5044665581" evidence="7">
    <location>
        <begin position="31"/>
        <end position="366"/>
    </location>
</feature>
<comment type="similarity">
    <text evidence="2">Belongs to the TMEM129 family.</text>
</comment>
<dbReference type="RefSeq" id="XP_022091884.1">
    <property type="nucleotide sequence ID" value="XM_022236192.1"/>
</dbReference>
<keyword evidence="5 6" id="KW-0472">Membrane</keyword>
<dbReference type="RefSeq" id="XP_022091883.1">
    <property type="nucleotide sequence ID" value="XM_022236191.1"/>
</dbReference>
<dbReference type="RefSeq" id="XP_022091885.1">
    <property type="nucleotide sequence ID" value="XM_022236193.1"/>
</dbReference>
<comment type="subcellular location">
    <subcellularLocation>
        <location evidence="1">Membrane</location>
        <topology evidence="1">Multi-pass membrane protein</topology>
    </subcellularLocation>
</comment>
<dbReference type="AlphaFoldDB" id="A0A8B7YJZ9"/>
<dbReference type="PANTHER" id="PTHR31322:SF2">
    <property type="entry name" value="E3 UBIQUITIN-PROTEIN LIGASE TM129"/>
    <property type="match status" value="1"/>
</dbReference>
<protein>
    <submittedName>
        <fullName evidence="9 10">E3 ubiquitin-protein ligase TM129-like</fullName>
    </submittedName>
</protein>
<dbReference type="KEGG" id="aplc:110979971"/>
<feature type="signal peptide" evidence="7">
    <location>
        <begin position="1"/>
        <end position="30"/>
    </location>
</feature>
<keyword evidence="7" id="KW-0732">Signal</keyword>
<keyword evidence="8" id="KW-1185">Reference proteome</keyword>
<evidence type="ECO:0000313" key="9">
    <source>
        <dbReference type="RefSeq" id="XP_022091883.1"/>
    </source>
</evidence>
<evidence type="ECO:0000313" key="10">
    <source>
        <dbReference type="RefSeq" id="XP_022091884.1"/>
    </source>
</evidence>
<accession>A0A8B7YJZ9</accession>
<evidence type="ECO:0000313" key="8">
    <source>
        <dbReference type="Proteomes" id="UP000694845"/>
    </source>
</evidence>
<reference evidence="9 10" key="1">
    <citation type="submission" date="2025-04" db="UniProtKB">
        <authorList>
            <consortium name="RefSeq"/>
        </authorList>
    </citation>
    <scope>IDENTIFICATION</scope>
</reference>
<evidence type="ECO:0000256" key="6">
    <source>
        <dbReference type="SAM" id="Phobius"/>
    </source>
</evidence>
<organism evidence="8 12">
    <name type="scientific">Acanthaster planci</name>
    <name type="common">Crown-of-thorns starfish</name>
    <dbReference type="NCBI Taxonomy" id="133434"/>
    <lineage>
        <taxon>Eukaryota</taxon>
        <taxon>Metazoa</taxon>
        <taxon>Echinodermata</taxon>
        <taxon>Eleutherozoa</taxon>
        <taxon>Asterozoa</taxon>
        <taxon>Asteroidea</taxon>
        <taxon>Valvatacea</taxon>
        <taxon>Valvatida</taxon>
        <taxon>Acanthasteridae</taxon>
        <taxon>Acanthaster</taxon>
    </lineage>
</organism>
<dbReference type="PANTHER" id="PTHR31322">
    <property type="entry name" value="E3 UBIQUITIN-PROTEIN LIGASE TM129"/>
    <property type="match status" value="1"/>
</dbReference>
<evidence type="ECO:0000256" key="4">
    <source>
        <dbReference type="ARBA" id="ARBA00022989"/>
    </source>
</evidence>
<keyword evidence="4 6" id="KW-1133">Transmembrane helix</keyword>
<dbReference type="GO" id="GO:0061630">
    <property type="term" value="F:ubiquitin protein ligase activity"/>
    <property type="evidence" value="ECO:0007669"/>
    <property type="project" value="InterPro"/>
</dbReference>
<dbReference type="GO" id="GO:0005783">
    <property type="term" value="C:endoplasmic reticulum"/>
    <property type="evidence" value="ECO:0007669"/>
    <property type="project" value="TreeGrafter"/>
</dbReference>
<evidence type="ECO:0000256" key="1">
    <source>
        <dbReference type="ARBA" id="ARBA00004141"/>
    </source>
</evidence>
<dbReference type="Proteomes" id="UP000694845">
    <property type="component" value="Unplaced"/>
</dbReference>
<evidence type="ECO:0000256" key="2">
    <source>
        <dbReference type="ARBA" id="ARBA00007332"/>
    </source>
</evidence>
<dbReference type="CTD" id="92305"/>
<evidence type="ECO:0000313" key="11">
    <source>
        <dbReference type="RefSeq" id="XP_022091885.1"/>
    </source>
</evidence>